<dbReference type="RefSeq" id="WP_035325375.1">
    <property type="nucleotide sequence ID" value="NZ_CP015125.1"/>
</dbReference>
<evidence type="ECO:0000313" key="3">
    <source>
        <dbReference type="EMBL" id="KGO06368.1"/>
    </source>
</evidence>
<dbReference type="AlphaFoldDB" id="A0A0A2GV57"/>
<feature type="chain" id="PRO_5001987282" evidence="1">
    <location>
        <begin position="19"/>
        <end position="233"/>
    </location>
</feature>
<dbReference type="OrthoDB" id="959017at2"/>
<sequence length="233" mass="26317">MKYLLYIFICLSTIATLAQDIDVPDTPVVDSLYREDQVYVGITFNLLGDKPSGFEQNGLSAGIQAGVIRDFPINKRRNKAIGIGIGMALDTYNQNLLIATQSGSETSTFAIVDESVENVTNRFTSYTLEMPLEYRWRTSTATKYSFWRIHVGMKLGYVLRFKSTYQDDVSDITSSDIPEINKFQYGPSFSFGYGAFNFQGYYGLNTLFNDDALLNTEKVGIQVMRLGLVFYFL</sequence>
<evidence type="ECO:0000256" key="1">
    <source>
        <dbReference type="SAM" id="SignalP"/>
    </source>
</evidence>
<keyword evidence="1" id="KW-0732">Signal</keyword>
<evidence type="ECO:0000259" key="2">
    <source>
        <dbReference type="Pfam" id="PF13568"/>
    </source>
</evidence>
<feature type="signal peptide" evidence="1">
    <location>
        <begin position="1"/>
        <end position="18"/>
    </location>
</feature>
<dbReference type="KEGG" id="ddo:I597_2895"/>
<organism evidence="3 4">
    <name type="scientific">Dokdonia donghaensis DSW-1</name>
    <dbReference type="NCBI Taxonomy" id="1300343"/>
    <lineage>
        <taxon>Bacteria</taxon>
        <taxon>Pseudomonadati</taxon>
        <taxon>Bacteroidota</taxon>
        <taxon>Flavobacteriia</taxon>
        <taxon>Flavobacteriales</taxon>
        <taxon>Flavobacteriaceae</taxon>
        <taxon>Dokdonia</taxon>
    </lineage>
</organism>
<dbReference type="Pfam" id="PF13568">
    <property type="entry name" value="OMP_b-brl_2"/>
    <property type="match status" value="1"/>
</dbReference>
<accession>A0A0A2GV57</accession>
<dbReference type="PATRIC" id="fig|1300343.5.peg.2944"/>
<feature type="domain" description="Outer membrane protein beta-barrel" evidence="2">
    <location>
        <begin position="32"/>
        <end position="209"/>
    </location>
</feature>
<name>A0A0A2GV57_9FLAO</name>
<dbReference type="EMBL" id="JSAQ01000001">
    <property type="protein sequence ID" value="KGO06368.1"/>
    <property type="molecule type" value="Genomic_DNA"/>
</dbReference>
<comment type="caution">
    <text evidence="3">The sequence shown here is derived from an EMBL/GenBank/DDBJ whole genome shotgun (WGS) entry which is preliminary data.</text>
</comment>
<gene>
    <name evidence="3" type="ORF">NV36_05610</name>
</gene>
<protein>
    <submittedName>
        <fullName evidence="3">Outer membrane insertion c-terminal signal protein</fullName>
    </submittedName>
</protein>
<keyword evidence="4" id="KW-1185">Reference proteome</keyword>
<evidence type="ECO:0000313" key="4">
    <source>
        <dbReference type="Proteomes" id="UP000030140"/>
    </source>
</evidence>
<reference evidence="3 4" key="1">
    <citation type="submission" date="2014-10" db="EMBL/GenBank/DDBJ databases">
        <title>Draft genome sequence of the proteorhodopsin-containing marine bacterium Dokdonia donghaensis.</title>
        <authorList>
            <person name="Gomez-Consarnau L."/>
            <person name="Gonzalez J.M."/>
            <person name="Riedel T."/>
            <person name="Jaenicke S."/>
            <person name="Wagner-Doebler I."/>
            <person name="Fuhrman J.A."/>
        </authorList>
    </citation>
    <scope>NUCLEOTIDE SEQUENCE [LARGE SCALE GENOMIC DNA]</scope>
    <source>
        <strain evidence="3 4">DSW-1</strain>
    </source>
</reference>
<dbReference type="InterPro" id="IPR025665">
    <property type="entry name" value="Beta-barrel_OMP_2"/>
</dbReference>
<dbReference type="Proteomes" id="UP000030140">
    <property type="component" value="Unassembled WGS sequence"/>
</dbReference>
<proteinExistence type="predicted"/>